<evidence type="ECO:0000256" key="5">
    <source>
        <dbReference type="ARBA" id="ARBA00022781"/>
    </source>
</evidence>
<evidence type="ECO:0000256" key="1">
    <source>
        <dbReference type="ARBA" id="ARBA00003456"/>
    </source>
</evidence>
<dbReference type="NCBIfam" id="NF004145">
    <property type="entry name" value="PRK05621.1-2"/>
    <property type="match status" value="1"/>
</dbReference>
<evidence type="ECO:0000256" key="6">
    <source>
        <dbReference type="ARBA" id="ARBA00023065"/>
    </source>
</evidence>
<comment type="similarity">
    <text evidence="3 10">Belongs to the ATPase gamma chain family.</text>
</comment>
<dbReference type="PANTHER" id="PTHR11693">
    <property type="entry name" value="ATP SYNTHASE GAMMA CHAIN"/>
    <property type="match status" value="1"/>
</dbReference>
<keyword evidence="6 10" id="KW-0406">Ion transport</keyword>
<keyword evidence="7 10" id="KW-0472">Membrane</keyword>
<accession>A0A3G8ZLE3</accession>
<dbReference type="GO" id="GO:0005886">
    <property type="term" value="C:plasma membrane"/>
    <property type="evidence" value="ECO:0007669"/>
    <property type="project" value="UniProtKB-SubCell"/>
</dbReference>
<reference evidence="11 12" key="2">
    <citation type="submission" date="2018-12" db="EMBL/GenBank/DDBJ databases">
        <title>Nakamurella antarcticus sp. nov., isolated from Antarctica South Shetland Islands soil.</title>
        <authorList>
            <person name="Peng F."/>
        </authorList>
    </citation>
    <scope>NUCLEOTIDE SEQUENCE [LARGE SCALE GENOMIC DNA]</scope>
    <source>
        <strain evidence="11 12">S14-144</strain>
    </source>
</reference>
<evidence type="ECO:0000313" key="12">
    <source>
        <dbReference type="Proteomes" id="UP000268084"/>
    </source>
</evidence>
<dbReference type="SUPFAM" id="SSF52943">
    <property type="entry name" value="ATP synthase (F1-ATPase), gamma subunit"/>
    <property type="match status" value="1"/>
</dbReference>
<dbReference type="GO" id="GO:0005524">
    <property type="term" value="F:ATP binding"/>
    <property type="evidence" value="ECO:0007669"/>
    <property type="project" value="UniProtKB-UniRule"/>
</dbReference>
<dbReference type="PROSITE" id="PS00153">
    <property type="entry name" value="ATPASE_GAMMA"/>
    <property type="match status" value="1"/>
</dbReference>
<sequence length="311" mass="33668">MAAQVRDLKNRERSVRKTQKITKAQELIATSRIAKAQAAVRASQPYSKLITEVLSALASASTLDHPMLNERPNPTRAGILLITSDRGLCGGYNANAIKRAEELSSLLRSEGKTPVLYIIGRKGLGYYSFRQKPVVASWTGFSEKPTFIDAEKAAETVIEAFLVSSEGITADGAQGIDELHLVNTQFRSMISQVAQASRIAPLEVEYVDADEANHTQGALPSYEFEPQSELLLDALLPRYVNTRIYAALLDSAASESAARRAACKSATDNANDIIKRLSREANQARQAQITQELSEIVGGADSLASAGSEEN</sequence>
<dbReference type="EMBL" id="CP034170">
    <property type="protein sequence ID" value="AZI58152.1"/>
    <property type="molecule type" value="Genomic_DNA"/>
</dbReference>
<name>A0A3G8ZLE3_9ACTN</name>
<dbReference type="PANTHER" id="PTHR11693:SF22">
    <property type="entry name" value="ATP SYNTHASE SUBUNIT GAMMA, MITOCHONDRIAL"/>
    <property type="match status" value="1"/>
</dbReference>
<keyword evidence="5 10" id="KW-0375">Hydrogen ion transport</keyword>
<dbReference type="InterPro" id="IPR035968">
    <property type="entry name" value="ATP_synth_F1_ATPase_gsu"/>
</dbReference>
<dbReference type="CDD" id="cd12151">
    <property type="entry name" value="F1-ATPase_gamma"/>
    <property type="match status" value="1"/>
</dbReference>
<dbReference type="PRINTS" id="PR00126">
    <property type="entry name" value="ATPASEGAMMA"/>
</dbReference>
<dbReference type="InterPro" id="IPR000131">
    <property type="entry name" value="ATP_synth_F1_gsu"/>
</dbReference>
<evidence type="ECO:0000256" key="8">
    <source>
        <dbReference type="ARBA" id="ARBA00023196"/>
    </source>
</evidence>
<comment type="function">
    <text evidence="1 10">Produces ATP from ADP in the presence of a proton gradient across the membrane. The gamma chain is believed to be important in regulating ATPase activity and the flow of protons through the CF(0) complex.</text>
</comment>
<dbReference type="NCBIfam" id="TIGR01146">
    <property type="entry name" value="ATPsyn_F1gamma"/>
    <property type="match status" value="1"/>
</dbReference>
<keyword evidence="12" id="KW-1185">Reference proteome</keyword>
<dbReference type="InterPro" id="IPR023632">
    <property type="entry name" value="ATP_synth_F1_gsu_CS"/>
</dbReference>
<protein>
    <recommendedName>
        <fullName evidence="10">ATP synthase gamma chain</fullName>
    </recommendedName>
    <alternativeName>
        <fullName evidence="10">ATP synthase F1 sector gamma subunit</fullName>
    </alternativeName>
    <alternativeName>
        <fullName evidence="10">F-ATPase gamma subunit</fullName>
    </alternativeName>
</protein>
<proteinExistence type="inferred from homology"/>
<dbReference type="HAMAP" id="MF_00815">
    <property type="entry name" value="ATP_synth_gamma_bact"/>
    <property type="match status" value="1"/>
</dbReference>
<dbReference type="GO" id="GO:0046933">
    <property type="term" value="F:proton-transporting ATP synthase activity, rotational mechanism"/>
    <property type="evidence" value="ECO:0007669"/>
    <property type="project" value="UniProtKB-UniRule"/>
</dbReference>
<evidence type="ECO:0000313" key="11">
    <source>
        <dbReference type="EMBL" id="AZI58152.1"/>
    </source>
</evidence>
<gene>
    <name evidence="10" type="primary">atpG</name>
    <name evidence="11" type="ORF">EH165_08370</name>
</gene>
<dbReference type="RefSeq" id="WP_124799061.1">
    <property type="nucleotide sequence ID" value="NZ_CP034170.1"/>
</dbReference>
<dbReference type="GO" id="GO:0042777">
    <property type="term" value="P:proton motive force-driven plasma membrane ATP synthesis"/>
    <property type="evidence" value="ECO:0007669"/>
    <property type="project" value="UniProtKB-UniRule"/>
</dbReference>
<reference evidence="11 12" key="1">
    <citation type="submission" date="2018-11" db="EMBL/GenBank/DDBJ databases">
        <authorList>
            <person name="Da X."/>
        </authorList>
    </citation>
    <scope>NUCLEOTIDE SEQUENCE [LARGE SCALE GENOMIC DNA]</scope>
    <source>
        <strain evidence="11 12">S14-144</strain>
    </source>
</reference>
<keyword evidence="4 10" id="KW-0813">Transport</keyword>
<dbReference type="KEGG" id="nak:EH165_08370"/>
<keyword evidence="10" id="KW-1003">Cell membrane</keyword>
<dbReference type="Gene3D" id="1.10.287.80">
    <property type="entry name" value="ATP synthase, gamma subunit, helix hairpin domain"/>
    <property type="match status" value="1"/>
</dbReference>
<comment type="subunit">
    <text evidence="10">F-type ATPases have 2 components, CF(1) - the catalytic core - and CF(0) - the membrane proton channel. CF(1) has five subunits: alpha(3), beta(3), gamma(1), delta(1), epsilon(1). CF(0) has three main subunits: a, b and c.</text>
</comment>
<keyword evidence="11" id="KW-0378">Hydrolase</keyword>
<comment type="subcellular location">
    <subcellularLocation>
        <location evidence="10">Cell membrane</location>
        <topology evidence="10">Peripheral membrane protein</topology>
    </subcellularLocation>
    <subcellularLocation>
        <location evidence="2">Membrane</location>
        <topology evidence="2">Peripheral membrane protein</topology>
    </subcellularLocation>
</comment>
<dbReference type="Pfam" id="PF00231">
    <property type="entry name" value="ATP-synt"/>
    <property type="match status" value="1"/>
</dbReference>
<dbReference type="Gene3D" id="3.40.1380.10">
    <property type="match status" value="1"/>
</dbReference>
<dbReference type="Proteomes" id="UP000268084">
    <property type="component" value="Chromosome"/>
</dbReference>
<dbReference type="OrthoDB" id="9812769at2"/>
<evidence type="ECO:0000256" key="10">
    <source>
        <dbReference type="HAMAP-Rule" id="MF_00815"/>
    </source>
</evidence>
<dbReference type="AlphaFoldDB" id="A0A3G8ZLE3"/>
<keyword evidence="8 10" id="KW-0139">CF(1)</keyword>
<organism evidence="11 12">
    <name type="scientific">Nakamurella antarctica</name>
    <dbReference type="NCBI Taxonomy" id="1902245"/>
    <lineage>
        <taxon>Bacteria</taxon>
        <taxon>Bacillati</taxon>
        <taxon>Actinomycetota</taxon>
        <taxon>Actinomycetes</taxon>
        <taxon>Nakamurellales</taxon>
        <taxon>Nakamurellaceae</taxon>
        <taxon>Nakamurella</taxon>
    </lineage>
</organism>
<evidence type="ECO:0000256" key="2">
    <source>
        <dbReference type="ARBA" id="ARBA00004170"/>
    </source>
</evidence>
<evidence type="ECO:0000256" key="3">
    <source>
        <dbReference type="ARBA" id="ARBA00007681"/>
    </source>
</evidence>
<keyword evidence="9 10" id="KW-0066">ATP synthesis</keyword>
<evidence type="ECO:0000256" key="9">
    <source>
        <dbReference type="ARBA" id="ARBA00023310"/>
    </source>
</evidence>
<evidence type="ECO:0000256" key="7">
    <source>
        <dbReference type="ARBA" id="ARBA00023136"/>
    </source>
</evidence>
<dbReference type="GO" id="GO:0016787">
    <property type="term" value="F:hydrolase activity"/>
    <property type="evidence" value="ECO:0007669"/>
    <property type="project" value="UniProtKB-KW"/>
</dbReference>
<dbReference type="GO" id="GO:0045259">
    <property type="term" value="C:proton-transporting ATP synthase complex"/>
    <property type="evidence" value="ECO:0007669"/>
    <property type="project" value="UniProtKB-KW"/>
</dbReference>
<evidence type="ECO:0000256" key="4">
    <source>
        <dbReference type="ARBA" id="ARBA00022448"/>
    </source>
</evidence>